<feature type="transmembrane region" description="Helical" evidence="14">
    <location>
        <begin position="20"/>
        <end position="42"/>
    </location>
</feature>
<evidence type="ECO:0000256" key="9">
    <source>
        <dbReference type="ARBA" id="ARBA00022777"/>
    </source>
</evidence>
<evidence type="ECO:0000259" key="15">
    <source>
        <dbReference type="PROSITE" id="PS50109"/>
    </source>
</evidence>
<evidence type="ECO:0000313" key="18">
    <source>
        <dbReference type="Proteomes" id="UP001596989"/>
    </source>
</evidence>
<evidence type="ECO:0000256" key="3">
    <source>
        <dbReference type="ARBA" id="ARBA00012438"/>
    </source>
</evidence>
<comment type="subcellular location">
    <subcellularLocation>
        <location evidence="2">Cell membrane</location>
        <topology evidence="2">Multi-pass membrane protein</topology>
    </subcellularLocation>
</comment>
<keyword evidence="9 17" id="KW-0418">Kinase</keyword>
<evidence type="ECO:0000256" key="5">
    <source>
        <dbReference type="ARBA" id="ARBA00022553"/>
    </source>
</evidence>
<dbReference type="PROSITE" id="PS50885">
    <property type="entry name" value="HAMP"/>
    <property type="match status" value="1"/>
</dbReference>
<keyword evidence="18" id="KW-1185">Reference proteome</keyword>
<dbReference type="Proteomes" id="UP001596989">
    <property type="component" value="Unassembled WGS sequence"/>
</dbReference>
<dbReference type="InterPro" id="IPR005467">
    <property type="entry name" value="His_kinase_dom"/>
</dbReference>
<dbReference type="PROSITE" id="PS50109">
    <property type="entry name" value="HIS_KIN"/>
    <property type="match status" value="1"/>
</dbReference>
<keyword evidence="7 14" id="KW-0812">Transmembrane</keyword>
<proteinExistence type="predicted"/>
<dbReference type="PANTHER" id="PTHR34220">
    <property type="entry name" value="SENSOR HISTIDINE KINASE YPDA"/>
    <property type="match status" value="1"/>
</dbReference>
<evidence type="ECO:0000313" key="17">
    <source>
        <dbReference type="EMBL" id="MFD0958324.1"/>
    </source>
</evidence>
<evidence type="ECO:0000256" key="10">
    <source>
        <dbReference type="ARBA" id="ARBA00022840"/>
    </source>
</evidence>
<name>A0ABW3HLP1_9BACL</name>
<keyword evidence="10" id="KW-0067">ATP-binding</keyword>
<dbReference type="CDD" id="cd06225">
    <property type="entry name" value="HAMP"/>
    <property type="match status" value="1"/>
</dbReference>
<feature type="domain" description="HAMP" evidence="16">
    <location>
        <begin position="324"/>
        <end position="376"/>
    </location>
</feature>
<dbReference type="InterPro" id="IPR010559">
    <property type="entry name" value="Sig_transdc_His_kin_internal"/>
</dbReference>
<dbReference type="SMART" id="SM00304">
    <property type="entry name" value="HAMP"/>
    <property type="match status" value="1"/>
</dbReference>
<dbReference type="InterPro" id="IPR036890">
    <property type="entry name" value="HATPase_C_sf"/>
</dbReference>
<dbReference type="Pfam" id="PF02518">
    <property type="entry name" value="HATPase_c"/>
    <property type="match status" value="1"/>
</dbReference>
<reference evidence="18" key="1">
    <citation type="journal article" date="2019" name="Int. J. Syst. Evol. Microbiol.">
        <title>The Global Catalogue of Microorganisms (GCM) 10K type strain sequencing project: providing services to taxonomists for standard genome sequencing and annotation.</title>
        <authorList>
            <consortium name="The Broad Institute Genomics Platform"/>
            <consortium name="The Broad Institute Genome Sequencing Center for Infectious Disease"/>
            <person name="Wu L."/>
            <person name="Ma J."/>
        </authorList>
    </citation>
    <scope>NUCLEOTIDE SEQUENCE [LARGE SCALE GENOMIC DNA]</scope>
    <source>
        <strain evidence="18">CCUG 59129</strain>
    </source>
</reference>
<dbReference type="Gene3D" id="6.10.340.10">
    <property type="match status" value="1"/>
</dbReference>
<dbReference type="EMBL" id="JBHTJZ010000005">
    <property type="protein sequence ID" value="MFD0958324.1"/>
    <property type="molecule type" value="Genomic_DNA"/>
</dbReference>
<keyword evidence="4" id="KW-1003">Cell membrane</keyword>
<dbReference type="EC" id="2.7.13.3" evidence="3"/>
<evidence type="ECO:0000256" key="2">
    <source>
        <dbReference type="ARBA" id="ARBA00004651"/>
    </source>
</evidence>
<accession>A0ABW3HLP1</accession>
<keyword evidence="6 17" id="KW-0808">Transferase</keyword>
<dbReference type="Pfam" id="PF00672">
    <property type="entry name" value="HAMP"/>
    <property type="match status" value="1"/>
</dbReference>
<keyword evidence="12" id="KW-0902">Two-component regulatory system</keyword>
<keyword evidence="11 14" id="KW-1133">Transmembrane helix</keyword>
<protein>
    <recommendedName>
        <fullName evidence="3">histidine kinase</fullName>
        <ecNumber evidence="3">2.7.13.3</ecNumber>
    </recommendedName>
</protein>
<dbReference type="GO" id="GO:0004673">
    <property type="term" value="F:protein histidine kinase activity"/>
    <property type="evidence" value="ECO:0007669"/>
    <property type="project" value="UniProtKB-EC"/>
</dbReference>
<evidence type="ECO:0000256" key="7">
    <source>
        <dbReference type="ARBA" id="ARBA00022692"/>
    </source>
</evidence>
<keyword evidence="8" id="KW-0547">Nucleotide-binding</keyword>
<dbReference type="InterPro" id="IPR050640">
    <property type="entry name" value="Bact_2-comp_sensor_kinase"/>
</dbReference>
<comment type="caution">
    <text evidence="17">The sequence shown here is derived from an EMBL/GenBank/DDBJ whole genome shotgun (WGS) entry which is preliminary data.</text>
</comment>
<dbReference type="InterPro" id="IPR003660">
    <property type="entry name" value="HAMP_dom"/>
</dbReference>
<dbReference type="SUPFAM" id="SSF55874">
    <property type="entry name" value="ATPase domain of HSP90 chaperone/DNA topoisomerase II/histidine kinase"/>
    <property type="match status" value="1"/>
</dbReference>
<evidence type="ECO:0000256" key="12">
    <source>
        <dbReference type="ARBA" id="ARBA00023012"/>
    </source>
</evidence>
<organism evidence="17 18">
    <name type="scientific">Paenibacillus chungangensis</name>
    <dbReference type="NCBI Taxonomy" id="696535"/>
    <lineage>
        <taxon>Bacteria</taxon>
        <taxon>Bacillati</taxon>
        <taxon>Bacillota</taxon>
        <taxon>Bacilli</taxon>
        <taxon>Bacillales</taxon>
        <taxon>Paenibacillaceae</taxon>
        <taxon>Paenibacillus</taxon>
    </lineage>
</organism>
<dbReference type="PANTHER" id="PTHR34220:SF11">
    <property type="entry name" value="SENSOR PROTEIN KINASE HPTS"/>
    <property type="match status" value="1"/>
</dbReference>
<evidence type="ECO:0000256" key="14">
    <source>
        <dbReference type="SAM" id="Phobius"/>
    </source>
</evidence>
<gene>
    <name evidence="17" type="ORF">ACFQ2I_02895</name>
</gene>
<evidence type="ECO:0000259" key="16">
    <source>
        <dbReference type="PROSITE" id="PS50885"/>
    </source>
</evidence>
<evidence type="ECO:0000256" key="4">
    <source>
        <dbReference type="ARBA" id="ARBA00022475"/>
    </source>
</evidence>
<dbReference type="Gene3D" id="3.30.565.10">
    <property type="entry name" value="Histidine kinase-like ATPase, C-terminal domain"/>
    <property type="match status" value="1"/>
</dbReference>
<dbReference type="SUPFAM" id="SSF158472">
    <property type="entry name" value="HAMP domain-like"/>
    <property type="match status" value="1"/>
</dbReference>
<comment type="catalytic activity">
    <reaction evidence="1">
        <text>ATP + protein L-histidine = ADP + protein N-phospho-L-histidine.</text>
        <dbReference type="EC" id="2.7.13.3"/>
    </reaction>
</comment>
<sequence>MKGSQKDKNDSKVRRRFLPIGYKLMLSYMLFVLLLVTVNGYVSHRMYDASMRKQTALNLSSTLIQIRENVAYKTDDIKRSSDTLYDNYMLAQILRANAERGENYRRMRQEIIPRLEDAMKSVGIPFRLSVYFHNETISERYHISSSNDRKEHEFNIYHLKRIEGKHWYNMMPEEEYGQTMEWKQIEEDQEESRISMIRRLIDSENPLDIKEIGIMRFSISLAELFQSVDVGKIGEGARLLVRDSNGQLLYYSGYNEAPHESSSVVDMKSFVTLEEKMPGEGWTITAHVPMTIIEQEAKRIQTFIIVICVLCFILFTFTGVFISRYFSKRITKIVSVLHAFREGNLKKRMNYKGNDEFSQISNALNEMGEDVESLINKVYLTQLQKKEAELEMLQTQINPHFLYNTLSSISRLAKFGENEKLHGMVMSLAKFYRLTLNSGRSLIPVASEMEQAEAYVDIQKVKYGQRLEVTFDVDPGVWPYETLKLIIQPFVENVLKHAWCGDRIHVRIAVRLTEGDIVYHIIDDGLGMPKGRAEELLNPSDTNESGYGIRNIHQRIQLHYGSGYGVSIYSQLGVGTCVEVRIPARKRRQGELEAAG</sequence>
<evidence type="ECO:0000256" key="11">
    <source>
        <dbReference type="ARBA" id="ARBA00022989"/>
    </source>
</evidence>
<keyword evidence="5" id="KW-0597">Phosphoprotein</keyword>
<dbReference type="Pfam" id="PF06580">
    <property type="entry name" value="His_kinase"/>
    <property type="match status" value="1"/>
</dbReference>
<evidence type="ECO:0000256" key="13">
    <source>
        <dbReference type="ARBA" id="ARBA00023136"/>
    </source>
</evidence>
<dbReference type="RefSeq" id="WP_377562078.1">
    <property type="nucleotide sequence ID" value="NZ_JBHTJZ010000005.1"/>
</dbReference>
<evidence type="ECO:0000256" key="6">
    <source>
        <dbReference type="ARBA" id="ARBA00022679"/>
    </source>
</evidence>
<evidence type="ECO:0000256" key="8">
    <source>
        <dbReference type="ARBA" id="ARBA00022741"/>
    </source>
</evidence>
<dbReference type="SMART" id="SM00387">
    <property type="entry name" value="HATPase_c"/>
    <property type="match status" value="1"/>
</dbReference>
<dbReference type="InterPro" id="IPR003594">
    <property type="entry name" value="HATPase_dom"/>
</dbReference>
<keyword evidence="13 14" id="KW-0472">Membrane</keyword>
<feature type="domain" description="Histidine kinase" evidence="15">
    <location>
        <begin position="483"/>
        <end position="586"/>
    </location>
</feature>
<feature type="transmembrane region" description="Helical" evidence="14">
    <location>
        <begin position="300"/>
        <end position="322"/>
    </location>
</feature>
<evidence type="ECO:0000256" key="1">
    <source>
        <dbReference type="ARBA" id="ARBA00000085"/>
    </source>
</evidence>